<name>A0AA38GJB7_TAXCH</name>
<dbReference type="EMBL" id="JAHRHJ020000003">
    <property type="protein sequence ID" value="KAH9323237.1"/>
    <property type="molecule type" value="Genomic_DNA"/>
</dbReference>
<proteinExistence type="predicted"/>
<gene>
    <name evidence="1" type="ORF">KI387_017876</name>
</gene>
<dbReference type="Proteomes" id="UP000824469">
    <property type="component" value="Unassembled WGS sequence"/>
</dbReference>
<comment type="caution">
    <text evidence="1">The sequence shown here is derived from an EMBL/GenBank/DDBJ whole genome shotgun (WGS) entry which is preliminary data.</text>
</comment>
<sequence>DVSVVDVEVEVIDWEADGLAMEVVAVVGMDDVGSVEVVAALASGGVGEAVMVMEVDTLI</sequence>
<accession>A0AA38GJB7</accession>
<evidence type="ECO:0000313" key="1">
    <source>
        <dbReference type="EMBL" id="KAH9323237.1"/>
    </source>
</evidence>
<protein>
    <submittedName>
        <fullName evidence="1">Uncharacterized protein</fullName>
    </submittedName>
</protein>
<feature type="non-terminal residue" evidence="1">
    <location>
        <position position="1"/>
    </location>
</feature>
<keyword evidence="2" id="KW-1185">Reference proteome</keyword>
<reference evidence="1 2" key="1">
    <citation type="journal article" date="2021" name="Nat. Plants">
        <title>The Taxus genome provides insights into paclitaxel biosynthesis.</title>
        <authorList>
            <person name="Xiong X."/>
            <person name="Gou J."/>
            <person name="Liao Q."/>
            <person name="Li Y."/>
            <person name="Zhou Q."/>
            <person name="Bi G."/>
            <person name="Li C."/>
            <person name="Du R."/>
            <person name="Wang X."/>
            <person name="Sun T."/>
            <person name="Guo L."/>
            <person name="Liang H."/>
            <person name="Lu P."/>
            <person name="Wu Y."/>
            <person name="Zhang Z."/>
            <person name="Ro D.K."/>
            <person name="Shang Y."/>
            <person name="Huang S."/>
            <person name="Yan J."/>
        </authorList>
    </citation>
    <scope>NUCLEOTIDE SEQUENCE [LARGE SCALE GENOMIC DNA]</scope>
    <source>
        <strain evidence="1">Ta-2019</strain>
    </source>
</reference>
<feature type="non-terminal residue" evidence="1">
    <location>
        <position position="59"/>
    </location>
</feature>
<organism evidence="1 2">
    <name type="scientific">Taxus chinensis</name>
    <name type="common">Chinese yew</name>
    <name type="synonym">Taxus wallichiana var. chinensis</name>
    <dbReference type="NCBI Taxonomy" id="29808"/>
    <lineage>
        <taxon>Eukaryota</taxon>
        <taxon>Viridiplantae</taxon>
        <taxon>Streptophyta</taxon>
        <taxon>Embryophyta</taxon>
        <taxon>Tracheophyta</taxon>
        <taxon>Spermatophyta</taxon>
        <taxon>Pinopsida</taxon>
        <taxon>Pinidae</taxon>
        <taxon>Conifers II</taxon>
        <taxon>Cupressales</taxon>
        <taxon>Taxaceae</taxon>
        <taxon>Taxus</taxon>
    </lineage>
</organism>
<evidence type="ECO:0000313" key="2">
    <source>
        <dbReference type="Proteomes" id="UP000824469"/>
    </source>
</evidence>
<dbReference type="AlphaFoldDB" id="A0AA38GJB7"/>